<reference evidence="2" key="1">
    <citation type="submission" date="2016-03" db="EMBL/GenBank/DDBJ databases">
        <authorList>
            <person name="Loux Valentin"/>
        </authorList>
    </citation>
    <scope>NUCLEOTIDE SEQUENCE [LARGE SCALE GENOMIC DNA]</scope>
    <source>
        <strain evidence="2">C1</strain>
    </source>
</reference>
<name>A0AA45ZHZ1_ANAPH</name>
<evidence type="ECO:0000313" key="2">
    <source>
        <dbReference type="Proteomes" id="UP000078419"/>
    </source>
</evidence>
<sequence length="68" mass="7947">MMLLIIRLTSLRQLLLGTKVKTLLSLPRLLKFLPKKSMGRFVMGIMLRGTKLELTPRWRATRALRRGR</sequence>
<organism evidence="1 2">
    <name type="scientific">Anaplasma phagocytophilum</name>
    <name type="common">Ehrlichia phagocytophila</name>
    <dbReference type="NCBI Taxonomy" id="948"/>
    <lineage>
        <taxon>Bacteria</taxon>
        <taxon>Pseudomonadati</taxon>
        <taxon>Pseudomonadota</taxon>
        <taxon>Alphaproteobacteria</taxon>
        <taxon>Rickettsiales</taxon>
        <taxon>Anaplasmataceae</taxon>
        <taxon>Anaplasma</taxon>
        <taxon>phagocytophilum group</taxon>
    </lineage>
</organism>
<comment type="caution">
    <text evidence="1">The sequence shown here is derived from an EMBL/GenBank/DDBJ whole genome shotgun (WGS) entry which is preliminary data.</text>
</comment>
<evidence type="ECO:0000313" key="1">
    <source>
        <dbReference type="EMBL" id="SBO14847.1"/>
    </source>
</evidence>
<protein>
    <submittedName>
        <fullName evidence="1">Uncharacterized protein</fullName>
    </submittedName>
</protein>
<accession>A0AA45ZHZ1</accession>
<dbReference type="Proteomes" id="UP000078419">
    <property type="component" value="Unassembled WGS sequence"/>
</dbReference>
<gene>
    <name evidence="1" type="ORF">ANAPC1_01219</name>
</gene>
<proteinExistence type="predicted"/>
<dbReference type="AlphaFoldDB" id="A0AA45ZHZ1"/>
<dbReference type="EMBL" id="FLLR01000085">
    <property type="protein sequence ID" value="SBO14847.1"/>
    <property type="molecule type" value="Genomic_DNA"/>
</dbReference>